<dbReference type="Proteomes" id="UP000696280">
    <property type="component" value="Unassembled WGS sequence"/>
</dbReference>
<dbReference type="EMBL" id="CAJVRL010000041">
    <property type="protein sequence ID" value="CAG8951338.1"/>
    <property type="molecule type" value="Genomic_DNA"/>
</dbReference>
<evidence type="ECO:0000256" key="8">
    <source>
        <dbReference type="SAM" id="Phobius"/>
    </source>
</evidence>
<gene>
    <name evidence="9" type="ORF">HYFRA_00008088</name>
</gene>
<dbReference type="PANTHER" id="PTHR21461:SF69">
    <property type="entry name" value="GLYCOSYLTRANSFERASE FAMILY 92 PROTEIN"/>
    <property type="match status" value="1"/>
</dbReference>
<dbReference type="PANTHER" id="PTHR21461">
    <property type="entry name" value="GLYCOSYLTRANSFERASE FAMILY 92 PROTEIN"/>
    <property type="match status" value="1"/>
</dbReference>
<dbReference type="GO" id="GO:0005737">
    <property type="term" value="C:cytoplasm"/>
    <property type="evidence" value="ECO:0007669"/>
    <property type="project" value="TreeGrafter"/>
</dbReference>
<accession>A0A9N9PQA7</accession>
<keyword evidence="5 8" id="KW-0812">Transmembrane</keyword>
<evidence type="ECO:0000256" key="4">
    <source>
        <dbReference type="ARBA" id="ARBA00022679"/>
    </source>
</evidence>
<keyword evidence="10" id="KW-1185">Reference proteome</keyword>
<comment type="similarity">
    <text evidence="2">Belongs to the glycosyltransferase 92 family.</text>
</comment>
<evidence type="ECO:0000313" key="9">
    <source>
        <dbReference type="EMBL" id="CAG8951338.1"/>
    </source>
</evidence>
<evidence type="ECO:0000256" key="5">
    <source>
        <dbReference type="ARBA" id="ARBA00022692"/>
    </source>
</evidence>
<comment type="subcellular location">
    <subcellularLocation>
        <location evidence="1">Membrane</location>
        <topology evidence="1">Single-pass membrane protein</topology>
    </subcellularLocation>
</comment>
<keyword evidence="6 8" id="KW-1133">Transmembrane helix</keyword>
<evidence type="ECO:0000313" key="10">
    <source>
        <dbReference type="Proteomes" id="UP000696280"/>
    </source>
</evidence>
<dbReference type="AlphaFoldDB" id="A0A9N9PQA7"/>
<reference evidence="9" key="1">
    <citation type="submission" date="2021-07" db="EMBL/GenBank/DDBJ databases">
        <authorList>
            <person name="Durling M."/>
        </authorList>
    </citation>
    <scope>NUCLEOTIDE SEQUENCE</scope>
</reference>
<dbReference type="Pfam" id="PF01697">
    <property type="entry name" value="Glyco_transf_92"/>
    <property type="match status" value="1"/>
</dbReference>
<keyword evidence="7 8" id="KW-0472">Membrane</keyword>
<evidence type="ECO:0000256" key="6">
    <source>
        <dbReference type="ARBA" id="ARBA00022989"/>
    </source>
</evidence>
<keyword evidence="4" id="KW-0808">Transferase</keyword>
<dbReference type="InterPro" id="IPR008166">
    <property type="entry name" value="Glyco_transf_92"/>
</dbReference>
<dbReference type="GO" id="GO:0016020">
    <property type="term" value="C:membrane"/>
    <property type="evidence" value="ECO:0007669"/>
    <property type="project" value="UniProtKB-SubCell"/>
</dbReference>
<comment type="caution">
    <text evidence="9">The sequence shown here is derived from an EMBL/GenBank/DDBJ whole genome shotgun (WGS) entry which is preliminary data.</text>
</comment>
<feature type="transmembrane region" description="Helical" evidence="8">
    <location>
        <begin position="12"/>
        <end position="29"/>
    </location>
</feature>
<organism evidence="9 10">
    <name type="scientific">Hymenoscyphus fraxineus</name>
    <dbReference type="NCBI Taxonomy" id="746836"/>
    <lineage>
        <taxon>Eukaryota</taxon>
        <taxon>Fungi</taxon>
        <taxon>Dikarya</taxon>
        <taxon>Ascomycota</taxon>
        <taxon>Pezizomycotina</taxon>
        <taxon>Leotiomycetes</taxon>
        <taxon>Helotiales</taxon>
        <taxon>Helotiaceae</taxon>
        <taxon>Hymenoscyphus</taxon>
    </lineage>
</organism>
<dbReference type="GO" id="GO:0016757">
    <property type="term" value="F:glycosyltransferase activity"/>
    <property type="evidence" value="ECO:0007669"/>
    <property type="project" value="UniProtKB-KW"/>
</dbReference>
<protein>
    <recommendedName>
        <fullName evidence="11">Glycosyltransferase family 92 protein</fullName>
    </recommendedName>
</protein>
<evidence type="ECO:0008006" key="11">
    <source>
        <dbReference type="Google" id="ProtNLM"/>
    </source>
</evidence>
<dbReference type="OrthoDB" id="2526284at2759"/>
<evidence type="ECO:0000256" key="7">
    <source>
        <dbReference type="ARBA" id="ARBA00023136"/>
    </source>
</evidence>
<keyword evidence="3" id="KW-0328">Glycosyltransferase</keyword>
<evidence type="ECO:0000256" key="2">
    <source>
        <dbReference type="ARBA" id="ARBA00007647"/>
    </source>
</evidence>
<proteinExistence type="inferred from homology"/>
<evidence type="ECO:0000256" key="1">
    <source>
        <dbReference type="ARBA" id="ARBA00004167"/>
    </source>
</evidence>
<sequence length="342" mass="39746">MLAVFRRDGIPWGLVLVVFSTLILFHFVIEEFGPWTKDLVQTQHLESSGMRPSDSWSNRFSTVNTHDAEHQGRNPAMYPKQTDDEYVAVCMSVRDQYLDLKEVVIHHFHHLGIRRFYFMDDGSEPPLSTYEDWGIPKEHITFNYYSRDQHIPIMQEMLYNKCIEDYRHDHTWMGFLDADEMLEMTAEESLVELLKRLEKDRTIGALAVSWMTHTSNGLLHRPESARKAFTDCIHDDGNKTHNYNVKAIGKTEFHNGTDGVHQIHLKGGTKTVDEHGKEITLPGRNPTRDRIALHHYAVKSREEYEQKISRSNGMDTPKGWKFWDEVHEQGGVPCPSMAFYDP</sequence>
<evidence type="ECO:0000256" key="3">
    <source>
        <dbReference type="ARBA" id="ARBA00022676"/>
    </source>
</evidence>
<name>A0A9N9PQA7_9HELO</name>